<dbReference type="SUPFAM" id="SSF56112">
    <property type="entry name" value="Protein kinase-like (PK-like)"/>
    <property type="match status" value="1"/>
</dbReference>
<proteinExistence type="predicted"/>
<reference evidence="9 10" key="1">
    <citation type="journal article" date="2019" name="Nat. Commun.">
        <title>The antimicrobial potential of Streptomyces from insect microbiomes.</title>
        <authorList>
            <person name="Chevrette M.G."/>
            <person name="Carlson C.M."/>
            <person name="Ortega H.E."/>
            <person name="Thomas C."/>
            <person name="Ananiev G.E."/>
            <person name="Barns K.J."/>
            <person name="Book A.J."/>
            <person name="Cagnazzo J."/>
            <person name="Carlos C."/>
            <person name="Flanigan W."/>
            <person name="Grubbs K.J."/>
            <person name="Horn H.A."/>
            <person name="Hoffmann F.M."/>
            <person name="Klassen J.L."/>
            <person name="Knack J.J."/>
            <person name="Lewin G.R."/>
            <person name="McDonald B.R."/>
            <person name="Muller L."/>
            <person name="Melo W.G.P."/>
            <person name="Pinto-Tomas A.A."/>
            <person name="Schmitz A."/>
            <person name="Wendt-Pienkowski E."/>
            <person name="Wildman S."/>
            <person name="Zhao M."/>
            <person name="Zhang F."/>
            <person name="Bugni T.S."/>
            <person name="Andes D.R."/>
            <person name="Pupo M.T."/>
            <person name="Currie C.R."/>
        </authorList>
    </citation>
    <scope>NUCLEOTIDE SEQUENCE [LARGE SCALE GENOMIC DNA]</scope>
    <source>
        <strain evidence="9 10">SID5840</strain>
    </source>
</reference>
<dbReference type="InterPro" id="IPR017441">
    <property type="entry name" value="Protein_kinase_ATP_BS"/>
</dbReference>
<dbReference type="AlphaFoldDB" id="A0A7K2IQC5"/>
<evidence type="ECO:0000256" key="4">
    <source>
        <dbReference type="ARBA" id="ARBA00022840"/>
    </source>
</evidence>
<evidence type="ECO:0000256" key="3">
    <source>
        <dbReference type="ARBA" id="ARBA00022777"/>
    </source>
</evidence>
<feature type="region of interest" description="Disordered" evidence="6">
    <location>
        <begin position="344"/>
        <end position="366"/>
    </location>
</feature>
<dbReference type="SMART" id="SM00220">
    <property type="entry name" value="S_TKc"/>
    <property type="match status" value="1"/>
</dbReference>
<dbReference type="GO" id="GO:0004674">
    <property type="term" value="F:protein serine/threonine kinase activity"/>
    <property type="evidence" value="ECO:0007669"/>
    <property type="project" value="TreeGrafter"/>
</dbReference>
<keyword evidence="7" id="KW-0812">Transmembrane</keyword>
<evidence type="ECO:0000256" key="7">
    <source>
        <dbReference type="SAM" id="Phobius"/>
    </source>
</evidence>
<organism evidence="9 10">
    <name type="scientific">Nocardiopsis alba</name>
    <dbReference type="NCBI Taxonomy" id="53437"/>
    <lineage>
        <taxon>Bacteria</taxon>
        <taxon>Bacillati</taxon>
        <taxon>Actinomycetota</taxon>
        <taxon>Actinomycetes</taxon>
        <taxon>Streptosporangiales</taxon>
        <taxon>Nocardiopsidaceae</taxon>
        <taxon>Nocardiopsis</taxon>
    </lineage>
</organism>
<evidence type="ECO:0000256" key="5">
    <source>
        <dbReference type="PROSITE-ProRule" id="PRU10141"/>
    </source>
</evidence>
<keyword evidence="4 5" id="KW-0067">ATP-binding</keyword>
<sequence length="574" mass="59679">MTSTSPLPSGVLPLVPGDPSHLGPFRLFGRLGSGGMGVVYAAVDGNDRRAAVKCVHRSHAADREFRARFAREVRLVRRVRAKSVPAFLGADTRADLPWLATEYVPGPTLDRHVREHGPLRGMDVSVFARGVAEALVAVHAAGVVHRDLKPGNVILSPEGPKVLDFGIARAAEESALTRTGGLVGTPGWISPEQYGGAEATERSDVFAWAGLVAYAATGNGPFGEGTSDVVAARVLSEPPSLVGVAEPLRGLLERALDKDPGRRPTAAEAVAAIEPVGGTFTGAPRALAESAEAWSGYAPPRRSWPRRHRRALSLGAAGLTLALVAGVGLWALAEGRLAGDGATGNVAGGTGSEGEPVGGAGGGGSIPADVPEEYRDLYENGIVTVAPDENAGDTLVRTIGSDGGGDALDQVRLDMSEHTWSYNMSPTITVTAEYLLDFGELRIHSNDFAMVERIEPEDTHLTTVPANSGGTLAVLSPEEPTAGFSLVFVTGGNASERDDVFAVYYVPGEVAHGGTRPEVGYPGGLCYLWRGAGMSESYGVPDPEEPTPFDATLSGGSPTNGCVYGPNKDLLSNG</sequence>
<dbReference type="CDD" id="cd14014">
    <property type="entry name" value="STKc_PknB_like"/>
    <property type="match status" value="1"/>
</dbReference>
<dbReference type="Gene3D" id="1.10.510.10">
    <property type="entry name" value="Transferase(Phosphotransferase) domain 1"/>
    <property type="match status" value="1"/>
</dbReference>
<keyword evidence="7" id="KW-1133">Transmembrane helix</keyword>
<evidence type="ECO:0000313" key="9">
    <source>
        <dbReference type="EMBL" id="MYR32133.1"/>
    </source>
</evidence>
<evidence type="ECO:0000256" key="1">
    <source>
        <dbReference type="ARBA" id="ARBA00022679"/>
    </source>
</evidence>
<comment type="caution">
    <text evidence="9">The sequence shown here is derived from an EMBL/GenBank/DDBJ whole genome shotgun (WGS) entry which is preliminary data.</text>
</comment>
<feature type="domain" description="Protein kinase" evidence="8">
    <location>
        <begin position="25"/>
        <end position="277"/>
    </location>
</feature>
<dbReference type="RefSeq" id="WP_161110606.1">
    <property type="nucleotide sequence ID" value="NZ_WWHY01000001.1"/>
</dbReference>
<keyword evidence="1" id="KW-0808">Transferase</keyword>
<protein>
    <submittedName>
        <fullName evidence="9">Protein kinase</fullName>
    </submittedName>
</protein>
<feature type="transmembrane region" description="Helical" evidence="7">
    <location>
        <begin position="311"/>
        <end position="333"/>
    </location>
</feature>
<keyword evidence="7" id="KW-0472">Membrane</keyword>
<dbReference type="PROSITE" id="PS00108">
    <property type="entry name" value="PROTEIN_KINASE_ST"/>
    <property type="match status" value="1"/>
</dbReference>
<dbReference type="Pfam" id="PF00069">
    <property type="entry name" value="Pkinase"/>
    <property type="match status" value="1"/>
</dbReference>
<evidence type="ECO:0000256" key="6">
    <source>
        <dbReference type="SAM" id="MobiDB-lite"/>
    </source>
</evidence>
<dbReference type="PANTHER" id="PTHR43289">
    <property type="entry name" value="MITOGEN-ACTIVATED PROTEIN KINASE KINASE KINASE 20-RELATED"/>
    <property type="match status" value="1"/>
</dbReference>
<evidence type="ECO:0000259" key="8">
    <source>
        <dbReference type="PROSITE" id="PS50011"/>
    </source>
</evidence>
<feature type="region of interest" description="Disordered" evidence="6">
    <location>
        <begin position="538"/>
        <end position="574"/>
    </location>
</feature>
<dbReference type="InterPro" id="IPR008271">
    <property type="entry name" value="Ser/Thr_kinase_AS"/>
</dbReference>
<dbReference type="GO" id="GO:0005524">
    <property type="term" value="F:ATP binding"/>
    <property type="evidence" value="ECO:0007669"/>
    <property type="project" value="UniProtKB-UniRule"/>
</dbReference>
<dbReference type="PANTHER" id="PTHR43289:SF34">
    <property type="entry name" value="SERINE_THREONINE-PROTEIN KINASE YBDM-RELATED"/>
    <property type="match status" value="1"/>
</dbReference>
<dbReference type="PROSITE" id="PS50011">
    <property type="entry name" value="PROTEIN_KINASE_DOM"/>
    <property type="match status" value="1"/>
</dbReference>
<dbReference type="InterPro" id="IPR011009">
    <property type="entry name" value="Kinase-like_dom_sf"/>
</dbReference>
<name>A0A7K2IQC5_9ACTN</name>
<feature type="binding site" evidence="5">
    <location>
        <position position="53"/>
    </location>
    <ligand>
        <name>ATP</name>
        <dbReference type="ChEBI" id="CHEBI:30616"/>
    </ligand>
</feature>
<keyword evidence="3 9" id="KW-0418">Kinase</keyword>
<accession>A0A7K2IQC5</accession>
<keyword evidence="2 5" id="KW-0547">Nucleotide-binding</keyword>
<dbReference type="InterPro" id="IPR000719">
    <property type="entry name" value="Prot_kinase_dom"/>
</dbReference>
<dbReference type="PROSITE" id="PS00107">
    <property type="entry name" value="PROTEIN_KINASE_ATP"/>
    <property type="match status" value="1"/>
</dbReference>
<evidence type="ECO:0000256" key="2">
    <source>
        <dbReference type="ARBA" id="ARBA00022741"/>
    </source>
</evidence>
<dbReference type="Proteomes" id="UP000467124">
    <property type="component" value="Unassembled WGS sequence"/>
</dbReference>
<dbReference type="Gene3D" id="3.30.200.20">
    <property type="entry name" value="Phosphorylase Kinase, domain 1"/>
    <property type="match status" value="1"/>
</dbReference>
<dbReference type="EMBL" id="WWHY01000001">
    <property type="protein sequence ID" value="MYR32133.1"/>
    <property type="molecule type" value="Genomic_DNA"/>
</dbReference>
<gene>
    <name evidence="9" type="ORF">GTW20_07595</name>
</gene>
<evidence type="ECO:0000313" key="10">
    <source>
        <dbReference type="Proteomes" id="UP000467124"/>
    </source>
</evidence>
<feature type="compositionally biased region" description="Gly residues" evidence="6">
    <location>
        <begin position="346"/>
        <end position="365"/>
    </location>
</feature>